<dbReference type="GeneID" id="16078642"/>
<feature type="region of interest" description="Disordered" evidence="2">
    <location>
        <begin position="217"/>
        <end position="240"/>
    </location>
</feature>
<dbReference type="STRING" id="946362.F2TZR7"/>
<dbReference type="Gene3D" id="1.25.40.10">
    <property type="entry name" value="Tetratricopeptide repeat domain"/>
    <property type="match status" value="1"/>
</dbReference>
<keyword evidence="5" id="KW-1185">Reference proteome</keyword>
<reference evidence="4" key="1">
    <citation type="submission" date="2009-08" db="EMBL/GenBank/DDBJ databases">
        <title>Annotation of Salpingoeca rosetta.</title>
        <authorList>
            <consortium name="The Broad Institute Genome Sequencing Platform"/>
            <person name="Russ C."/>
            <person name="Cuomo C."/>
            <person name="Burger G."/>
            <person name="Gray M.W."/>
            <person name="Holland P.W.H."/>
            <person name="King N."/>
            <person name="Lang F.B.F."/>
            <person name="Roger A.J."/>
            <person name="Ruiz-Trillo I."/>
            <person name="Young S.K."/>
            <person name="Zeng Q."/>
            <person name="Gargeya S."/>
            <person name="Alvarado L."/>
            <person name="Berlin A."/>
            <person name="Chapman S.B."/>
            <person name="Chen Z."/>
            <person name="Freedman E."/>
            <person name="Gellesch M."/>
            <person name="Goldberg J."/>
            <person name="Griggs A."/>
            <person name="Gujja S."/>
            <person name="Heilman E."/>
            <person name="Heiman D."/>
            <person name="Howarth C."/>
            <person name="Mehta T."/>
            <person name="Neiman D."/>
            <person name="Pearson M."/>
            <person name="Roberts A."/>
            <person name="Saif S."/>
            <person name="Shea T."/>
            <person name="Shenoy N."/>
            <person name="Sisk P."/>
            <person name="Stolte C."/>
            <person name="Sykes S."/>
            <person name="White J."/>
            <person name="Yandava C."/>
            <person name="Haas B."/>
            <person name="Nusbaum C."/>
            <person name="Birren B."/>
        </authorList>
    </citation>
    <scope>NUCLEOTIDE SEQUENCE [LARGE SCALE GENOMIC DNA]</scope>
    <source>
        <strain evidence="4">ATCC 50818</strain>
    </source>
</reference>
<protein>
    <recommendedName>
        <fullName evidence="3">PROP1-like PPR domain-containing protein</fullName>
    </recommendedName>
</protein>
<accession>F2TZR7</accession>
<proteinExistence type="predicted"/>
<dbReference type="RefSeq" id="XP_004998047.1">
    <property type="nucleotide sequence ID" value="XM_004997990.1"/>
</dbReference>
<dbReference type="Proteomes" id="UP000007799">
    <property type="component" value="Unassembled WGS sequence"/>
</dbReference>
<feature type="region of interest" description="Disordered" evidence="2">
    <location>
        <begin position="263"/>
        <end position="289"/>
    </location>
</feature>
<dbReference type="Pfam" id="PF17177">
    <property type="entry name" value="PPR_long"/>
    <property type="match status" value="1"/>
</dbReference>
<dbReference type="PANTHER" id="PTHR46862:SF3">
    <property type="entry name" value="OS07G0661900 PROTEIN"/>
    <property type="match status" value="1"/>
</dbReference>
<dbReference type="KEGG" id="sre:PTSG_02058"/>
<evidence type="ECO:0000313" key="4">
    <source>
        <dbReference type="EMBL" id="EGD79091.1"/>
    </source>
</evidence>
<sequence length="324" mass="35021">MTPDQEWLVMQINHLLIATYAEVPDTEAVTSVLARLLFLGVQPTKQTYNHVVRAYEAAGDASRLEFLIKSLEDEHDGGNPDARVPDHWYASLMRVYRTTRDVESALALMERAADRGVKDTAPIISDLAVVAAATGSVRWADTMVRDMEDAGMTPSGDAYLHIIRAYSDQLDISGAQQALARAQTHAHALTDEHYEALVTACLAVDDDAGVRRVQQELRQHQRRQQRARSQQQQQAAPVATGIGGSRAVMAAAEGAVLPAGNNGDAAGVSDVDPDRAQGQSAMTHHHDGDDGGEVVVGGAVPEHVQAAWQQGFQLHMLAPDRFAP</sequence>
<dbReference type="EMBL" id="GL832957">
    <property type="protein sequence ID" value="EGD79091.1"/>
    <property type="molecule type" value="Genomic_DNA"/>
</dbReference>
<evidence type="ECO:0000259" key="3">
    <source>
        <dbReference type="Pfam" id="PF17177"/>
    </source>
</evidence>
<name>F2TZR7_SALR5</name>
<keyword evidence="1" id="KW-0677">Repeat</keyword>
<evidence type="ECO:0000256" key="2">
    <source>
        <dbReference type="SAM" id="MobiDB-lite"/>
    </source>
</evidence>
<evidence type="ECO:0000256" key="1">
    <source>
        <dbReference type="ARBA" id="ARBA00022737"/>
    </source>
</evidence>
<dbReference type="PANTHER" id="PTHR46862">
    <property type="entry name" value="OS07G0661900 PROTEIN"/>
    <property type="match status" value="1"/>
</dbReference>
<evidence type="ECO:0000313" key="5">
    <source>
        <dbReference type="Proteomes" id="UP000007799"/>
    </source>
</evidence>
<dbReference type="InterPro" id="IPR011990">
    <property type="entry name" value="TPR-like_helical_dom_sf"/>
</dbReference>
<organism evidence="5">
    <name type="scientific">Salpingoeca rosetta (strain ATCC 50818 / BSB-021)</name>
    <dbReference type="NCBI Taxonomy" id="946362"/>
    <lineage>
        <taxon>Eukaryota</taxon>
        <taxon>Choanoflagellata</taxon>
        <taxon>Craspedida</taxon>
        <taxon>Salpingoecidae</taxon>
        <taxon>Salpingoeca</taxon>
    </lineage>
</organism>
<dbReference type="InParanoid" id="F2TZR7"/>
<dbReference type="OrthoDB" id="185373at2759"/>
<gene>
    <name evidence="4" type="ORF">PTSG_02058</name>
</gene>
<dbReference type="InterPro" id="IPR033443">
    <property type="entry name" value="PROP1-like_PPR_dom"/>
</dbReference>
<dbReference type="AlphaFoldDB" id="F2TZR7"/>
<feature type="domain" description="PROP1-like PPR" evidence="3">
    <location>
        <begin position="101"/>
        <end position="221"/>
    </location>
</feature>